<evidence type="ECO:0000256" key="1">
    <source>
        <dbReference type="ARBA" id="ARBA00011063"/>
    </source>
</evidence>
<sequence length="159" mass="17074">MAKDLKNNDNLKVIIVCLGNICRSPTAEAVLRQRAASAGVALTVDSAGTYGGHAGSKPDARSRAAGERRGYDFSGIHSRQVKADDFAKFDLILAADHSNLADLQALCPAEHQHKIKLLLSLGDHAVQEVPDPYYGGEQGFEQVLDLIESACDGLLAQYR</sequence>
<dbReference type="GO" id="GO:0004725">
    <property type="term" value="F:protein tyrosine phosphatase activity"/>
    <property type="evidence" value="ECO:0007669"/>
    <property type="project" value="UniProtKB-EC"/>
</dbReference>
<dbReference type="PANTHER" id="PTHR11717">
    <property type="entry name" value="LOW MOLECULAR WEIGHT PROTEIN TYROSINE PHOSPHATASE"/>
    <property type="match status" value="1"/>
</dbReference>
<dbReference type="InterPro" id="IPR050438">
    <property type="entry name" value="LMW_PTPase"/>
</dbReference>
<comment type="similarity">
    <text evidence="1">Belongs to the low molecular weight phosphotyrosine protein phosphatase family.</text>
</comment>
<dbReference type="SUPFAM" id="SSF52788">
    <property type="entry name" value="Phosphotyrosine protein phosphatases I"/>
    <property type="match status" value="1"/>
</dbReference>
<dbReference type="EMBL" id="JBHTJS010000063">
    <property type="protein sequence ID" value="MFD1009628.1"/>
    <property type="molecule type" value="Genomic_DNA"/>
</dbReference>
<dbReference type="InterPro" id="IPR036196">
    <property type="entry name" value="Ptyr_pPase_sf"/>
</dbReference>
<evidence type="ECO:0000313" key="6">
    <source>
        <dbReference type="EMBL" id="MFD1009628.1"/>
    </source>
</evidence>
<dbReference type="SMART" id="SM00226">
    <property type="entry name" value="LMWPc"/>
    <property type="match status" value="1"/>
</dbReference>
<evidence type="ECO:0000256" key="2">
    <source>
        <dbReference type="ARBA" id="ARBA00013064"/>
    </source>
</evidence>
<keyword evidence="3 6" id="KW-0378">Hydrolase</keyword>
<dbReference type="EC" id="3.1.3.48" evidence="2"/>
<evidence type="ECO:0000256" key="3">
    <source>
        <dbReference type="ARBA" id="ARBA00022801"/>
    </source>
</evidence>
<evidence type="ECO:0000313" key="7">
    <source>
        <dbReference type="Proteomes" id="UP001597048"/>
    </source>
</evidence>
<proteinExistence type="inferred from homology"/>
<dbReference type="PRINTS" id="PR00719">
    <property type="entry name" value="LMWPTPASE"/>
</dbReference>
<comment type="caution">
    <text evidence="6">The sequence shown here is derived from an EMBL/GenBank/DDBJ whole genome shotgun (WGS) entry which is preliminary data.</text>
</comment>
<dbReference type="RefSeq" id="WP_379559653.1">
    <property type="nucleotide sequence ID" value="NZ_JBHTJS010000063.1"/>
</dbReference>
<dbReference type="Proteomes" id="UP001597048">
    <property type="component" value="Unassembled WGS sequence"/>
</dbReference>
<name>A0ABW3KKT8_9GAMM</name>
<feature type="domain" description="Phosphotyrosine protein phosphatase I" evidence="5">
    <location>
        <begin position="11"/>
        <end position="157"/>
    </location>
</feature>
<dbReference type="InterPro" id="IPR023485">
    <property type="entry name" value="Ptyr_pPase"/>
</dbReference>
<reference evidence="7" key="1">
    <citation type="journal article" date="2019" name="Int. J. Syst. Evol. Microbiol.">
        <title>The Global Catalogue of Microorganisms (GCM) 10K type strain sequencing project: providing services to taxonomists for standard genome sequencing and annotation.</title>
        <authorList>
            <consortium name="The Broad Institute Genomics Platform"/>
            <consortium name="The Broad Institute Genome Sequencing Center for Infectious Disease"/>
            <person name="Wu L."/>
            <person name="Ma J."/>
        </authorList>
    </citation>
    <scope>NUCLEOTIDE SEQUENCE [LARGE SCALE GENOMIC DNA]</scope>
    <source>
        <strain evidence="7">CCUG 60525</strain>
    </source>
</reference>
<dbReference type="CDD" id="cd16343">
    <property type="entry name" value="LMWPTP"/>
    <property type="match status" value="1"/>
</dbReference>
<gene>
    <name evidence="6" type="ORF">ACFQ1C_15885</name>
</gene>
<evidence type="ECO:0000256" key="4">
    <source>
        <dbReference type="ARBA" id="ARBA00022912"/>
    </source>
</evidence>
<dbReference type="Gene3D" id="3.40.50.2300">
    <property type="match status" value="1"/>
</dbReference>
<protein>
    <recommendedName>
        <fullName evidence="2">protein-tyrosine-phosphatase</fullName>
        <ecNumber evidence="2">3.1.3.48</ecNumber>
    </recommendedName>
</protein>
<dbReference type="InterPro" id="IPR017867">
    <property type="entry name" value="Tyr_phospatase_low_mol_wt"/>
</dbReference>
<evidence type="ECO:0000259" key="5">
    <source>
        <dbReference type="SMART" id="SM00226"/>
    </source>
</evidence>
<organism evidence="6 7">
    <name type="scientific">Oceanisphaera ostreae</name>
    <dbReference type="NCBI Taxonomy" id="914151"/>
    <lineage>
        <taxon>Bacteria</taxon>
        <taxon>Pseudomonadati</taxon>
        <taxon>Pseudomonadota</taxon>
        <taxon>Gammaproteobacteria</taxon>
        <taxon>Aeromonadales</taxon>
        <taxon>Aeromonadaceae</taxon>
        <taxon>Oceanisphaera</taxon>
    </lineage>
</organism>
<dbReference type="PANTHER" id="PTHR11717:SF7">
    <property type="entry name" value="LOW MOLECULAR WEIGHT PHOSPHOTYROSINE PROTEIN PHOSPHATASE"/>
    <property type="match status" value="1"/>
</dbReference>
<keyword evidence="7" id="KW-1185">Reference proteome</keyword>
<dbReference type="Pfam" id="PF01451">
    <property type="entry name" value="LMWPc"/>
    <property type="match status" value="1"/>
</dbReference>
<keyword evidence="4" id="KW-0904">Protein phosphatase</keyword>
<accession>A0ABW3KKT8</accession>